<gene>
    <name evidence="1" type="ORF">LCGC14_3094450</name>
</gene>
<proteinExistence type="predicted"/>
<reference evidence="1" key="1">
    <citation type="journal article" date="2015" name="Nature">
        <title>Complex archaea that bridge the gap between prokaryotes and eukaryotes.</title>
        <authorList>
            <person name="Spang A."/>
            <person name="Saw J.H."/>
            <person name="Jorgensen S.L."/>
            <person name="Zaremba-Niedzwiedzka K."/>
            <person name="Martijn J."/>
            <person name="Lind A.E."/>
            <person name="van Eijk R."/>
            <person name="Schleper C."/>
            <person name="Guy L."/>
            <person name="Ettema T.J."/>
        </authorList>
    </citation>
    <scope>NUCLEOTIDE SEQUENCE</scope>
</reference>
<name>A0A0F8W9L9_9ZZZZ</name>
<dbReference type="EMBL" id="LAZR01066488">
    <property type="protein sequence ID" value="KKK53472.1"/>
    <property type="molecule type" value="Genomic_DNA"/>
</dbReference>
<feature type="non-terminal residue" evidence="1">
    <location>
        <position position="1"/>
    </location>
</feature>
<protein>
    <recommendedName>
        <fullName evidence="2">Glycosyl transferase family 2</fullName>
    </recommendedName>
</protein>
<dbReference type="AntiFam" id="ANF00010">
    <property type="entry name" value="tRNA translation"/>
</dbReference>
<comment type="caution">
    <text evidence="1">The sequence shown here is derived from an EMBL/GenBank/DDBJ whole genome shotgun (WGS) entry which is preliminary data.</text>
</comment>
<dbReference type="Pfam" id="PF13704">
    <property type="entry name" value="Glyco_tranf_2_4"/>
    <property type="match status" value="1"/>
</dbReference>
<evidence type="ECO:0008006" key="2">
    <source>
        <dbReference type="Google" id="ProtNLM"/>
    </source>
</evidence>
<accession>A0A0F8W9L9</accession>
<dbReference type="AlphaFoldDB" id="A0A0F8W9L9"/>
<organism evidence="1">
    <name type="scientific">marine sediment metagenome</name>
    <dbReference type="NCBI Taxonomy" id="412755"/>
    <lineage>
        <taxon>unclassified sequences</taxon>
        <taxon>metagenomes</taxon>
        <taxon>ecological metagenomes</taxon>
    </lineage>
</organism>
<evidence type="ECO:0000313" key="1">
    <source>
        <dbReference type="EMBL" id="KKK53472.1"/>
    </source>
</evidence>
<sequence length="329" mass="36955">GALAQLGERLICIQEVRSSILLGSTINSLVSSTSKGLEESMKICAITMVYRDYWALSQWYAHYSRHLGSEHLYIVAHGHDTKIAELCPRANVITVPRDDLSGFDRIRGHLLNGLQDGLGALYDWVIRTDADELICLEPERFADFESLFTAQRKADTLFALGLNLFEGIEDAKLSENANVLAHRRHSVFSGHYSKAWAVRRGAHLVRHGVEVAAGHLVDAAFTLPKGVYMVHLKYANTAALTEANQHRSEIASGTAKGLPGSIWAKATTDAERFYERMATLPDLEWKRARTKAYRTINRSPIRDAKLNVLRAKSVNFEYRTQLPDWFKDC</sequence>